<dbReference type="EMBL" id="UGGQ01000006">
    <property type="protein sequence ID" value="STO17095.1"/>
    <property type="molecule type" value="Genomic_DNA"/>
</dbReference>
<evidence type="ECO:0000313" key="4">
    <source>
        <dbReference type="Proteomes" id="UP000582487"/>
    </source>
</evidence>
<organism evidence="1 4">
    <name type="scientific">Mobiluncus mulieris</name>
    <dbReference type="NCBI Taxonomy" id="2052"/>
    <lineage>
        <taxon>Bacteria</taxon>
        <taxon>Bacillati</taxon>
        <taxon>Actinomycetota</taxon>
        <taxon>Actinomycetes</taxon>
        <taxon>Actinomycetales</taxon>
        <taxon>Actinomycetaceae</taxon>
        <taxon>Mobiluncus</taxon>
    </lineage>
</organism>
<dbReference type="EMBL" id="JABCUV010000013">
    <property type="protein sequence ID" value="NMW93973.1"/>
    <property type="molecule type" value="Genomic_DNA"/>
</dbReference>
<dbReference type="Proteomes" id="UP000255284">
    <property type="component" value="Unassembled WGS sequence"/>
</dbReference>
<accession>A0A2J9KRY4</accession>
<dbReference type="Proteomes" id="UP000582487">
    <property type="component" value="Unassembled WGS sequence"/>
</dbReference>
<name>A0A2J9KRY4_9ACTO</name>
<comment type="caution">
    <text evidence="1">The sequence shown here is derived from an EMBL/GenBank/DDBJ whole genome shotgun (WGS) entry which is preliminary data.</text>
</comment>
<reference evidence="1 4" key="2">
    <citation type="submission" date="2020-04" db="EMBL/GenBank/DDBJ databases">
        <title>Antimicrobial susceptibility and clonality of vaginal-derived multi-drug resistant Mobiluncus isolates in China.</title>
        <authorList>
            <person name="Zhang X."/>
        </authorList>
    </citation>
    <scope>NUCLEOTIDE SEQUENCE [LARGE SCALE GENOMIC DNA]</scope>
    <source>
        <strain evidence="1 4">7</strain>
    </source>
</reference>
<proteinExistence type="predicted"/>
<dbReference type="AlphaFoldDB" id="A0A2J9KRY4"/>
<dbReference type="RefSeq" id="WP_004014466.1">
    <property type="nucleotide sequence ID" value="NZ_UASV01000007.1"/>
</dbReference>
<protein>
    <submittedName>
        <fullName evidence="1">Signal peptidase</fullName>
    </submittedName>
</protein>
<evidence type="ECO:0000313" key="3">
    <source>
        <dbReference type="Proteomes" id="UP000255284"/>
    </source>
</evidence>
<gene>
    <name evidence="1" type="ORF">HHJ74_09830</name>
    <name evidence="2" type="ORF">NCTC11819_01678</name>
</gene>
<reference evidence="2 3" key="1">
    <citation type="submission" date="2018-06" db="EMBL/GenBank/DDBJ databases">
        <authorList>
            <consortium name="Pathogen Informatics"/>
            <person name="Doyle S."/>
        </authorList>
    </citation>
    <scope>NUCLEOTIDE SEQUENCE [LARGE SCALE GENOMIC DNA]</scope>
    <source>
        <strain evidence="2 3">NCTC11819</strain>
    </source>
</reference>
<evidence type="ECO:0000313" key="2">
    <source>
        <dbReference type="EMBL" id="STO17095.1"/>
    </source>
</evidence>
<sequence>MWGKVLMPSPPSRRSENGGTVLVVEVCFRRNPHRRRFFLQCFGIGFSGIEQEFDFGFMRRWRVFGCAEN</sequence>
<evidence type="ECO:0000313" key="1">
    <source>
        <dbReference type="EMBL" id="NMW93973.1"/>
    </source>
</evidence>